<reference evidence="1" key="3">
    <citation type="submission" date="2025-08" db="UniProtKB">
        <authorList>
            <consortium name="Ensembl"/>
        </authorList>
    </citation>
    <scope>IDENTIFICATION</scope>
</reference>
<accession>A0A2I2ZAF8</accession>
<protein>
    <submittedName>
        <fullName evidence="1">Uncharacterized protein</fullName>
    </submittedName>
</protein>
<sequence length="87" mass="10185">MGIKIQFVFELFSDVCPKTCEKFSCLCTELSRILWFKVLTSVKEMDEEGNLSKKDFLKMRILLLKTTKNFSCQWPTEGRIQMVYSSS</sequence>
<dbReference type="OMA" id="MEDFWKI"/>
<reference evidence="1" key="4">
    <citation type="submission" date="2025-09" db="UniProtKB">
        <authorList>
            <consortium name="Ensembl"/>
        </authorList>
    </citation>
    <scope>IDENTIFICATION</scope>
</reference>
<proteinExistence type="predicted"/>
<dbReference type="GeneTree" id="ENSGT00900000143358"/>
<keyword evidence="2" id="KW-1185">Reference proteome</keyword>
<evidence type="ECO:0000313" key="2">
    <source>
        <dbReference type="Proteomes" id="UP000001519"/>
    </source>
</evidence>
<name>A0A2I2ZAF8_GORGO</name>
<dbReference type="EMBL" id="CABD030041862">
    <property type="status" value="NOT_ANNOTATED_CDS"/>
    <property type="molecule type" value="Genomic_DNA"/>
</dbReference>
<dbReference type="Ensembl" id="ENSGGOT00000046328.1">
    <property type="protein sequence ID" value="ENSGGOP00000044147.1"/>
    <property type="gene ID" value="ENSGGOG00000037690.1"/>
</dbReference>
<dbReference type="Proteomes" id="UP000001519">
    <property type="component" value="Chromosome 5"/>
</dbReference>
<reference evidence="2" key="1">
    <citation type="submission" date="2011-05" db="EMBL/GenBank/DDBJ databases">
        <title>Insights into the evolution of the great apes provided by the gorilla genome.</title>
        <authorList>
            <person name="Scally A."/>
        </authorList>
    </citation>
    <scope>NUCLEOTIDE SEQUENCE [LARGE SCALE GENOMIC DNA]</scope>
</reference>
<dbReference type="InParanoid" id="A0A2I2ZAF8"/>
<dbReference type="SUPFAM" id="SSF50891">
    <property type="entry name" value="Cyclophilin-like"/>
    <property type="match status" value="1"/>
</dbReference>
<dbReference type="AlphaFoldDB" id="A0A2I2ZAF8"/>
<reference evidence="1 2" key="2">
    <citation type="journal article" date="2012" name="Nature">
        <title>Insights into hominid evolution from the gorilla genome sequence.</title>
        <authorList>
            <person name="Scally A."/>
            <person name="Dutheil J.Y."/>
            <person name="Hillier L.W."/>
            <person name="Jordan G.E."/>
            <person name="Goodhead I."/>
            <person name="Herrero J."/>
            <person name="Hobolth A."/>
            <person name="Lappalainen T."/>
            <person name="Mailund T."/>
            <person name="Marques-Bonet T."/>
            <person name="McCarthy S."/>
            <person name="Montgomery S.H."/>
            <person name="Schwalie P.C."/>
            <person name="Tang Y.A."/>
            <person name="Ward M.C."/>
            <person name="Xue Y."/>
            <person name="Yngvadottir B."/>
            <person name="Alkan C."/>
            <person name="Andersen L.N."/>
            <person name="Ayub Q."/>
            <person name="Ball E.V."/>
            <person name="Beal K."/>
            <person name="Bradley B.J."/>
            <person name="Chen Y."/>
            <person name="Clee C.M."/>
            <person name="Fitzgerald S."/>
            <person name="Graves T.A."/>
            <person name="Gu Y."/>
            <person name="Heath P."/>
            <person name="Heger A."/>
            <person name="Karakoc E."/>
            <person name="Kolb-Kokocinski A."/>
            <person name="Laird G.K."/>
            <person name="Lunter G."/>
            <person name="Meader S."/>
            <person name="Mort M."/>
            <person name="Mullikin J.C."/>
            <person name="Munch K."/>
            <person name="O'Connor T.D."/>
            <person name="Phillips A.D."/>
            <person name="Prado-Martinez J."/>
            <person name="Rogers A.S."/>
            <person name="Sajjadian S."/>
            <person name="Schmidt D."/>
            <person name="Shaw K."/>
            <person name="Simpson J.T."/>
            <person name="Stenson P.D."/>
            <person name="Turner D.J."/>
            <person name="Vigilant L."/>
            <person name="Vilella A.J."/>
            <person name="Whitener W."/>
            <person name="Zhu B."/>
            <person name="Cooper D.N."/>
            <person name="de Jong P."/>
            <person name="Dermitzakis E.T."/>
            <person name="Eichler E.E."/>
            <person name="Flicek P."/>
            <person name="Goldman N."/>
            <person name="Mundy N.I."/>
            <person name="Ning Z."/>
            <person name="Odom D.T."/>
            <person name="Ponting C.P."/>
            <person name="Quail M.A."/>
            <person name="Ryder O.A."/>
            <person name="Searle S.M."/>
            <person name="Warren W.C."/>
            <person name="Wilson R.K."/>
            <person name="Schierup M.H."/>
            <person name="Rogers J."/>
            <person name="Tyler-Smith C."/>
            <person name="Durbin R."/>
        </authorList>
    </citation>
    <scope>NUCLEOTIDE SEQUENCE [LARGE SCALE GENOMIC DNA]</scope>
</reference>
<dbReference type="Gene3D" id="2.40.100.10">
    <property type="entry name" value="Cyclophilin-like"/>
    <property type="match status" value="1"/>
</dbReference>
<evidence type="ECO:0000313" key="1">
    <source>
        <dbReference type="Ensembl" id="ENSGGOP00000044147.1"/>
    </source>
</evidence>
<dbReference type="InterPro" id="IPR029000">
    <property type="entry name" value="Cyclophilin-like_dom_sf"/>
</dbReference>
<organism evidence="1 2">
    <name type="scientific">Gorilla gorilla gorilla</name>
    <name type="common">Western lowland gorilla</name>
    <dbReference type="NCBI Taxonomy" id="9595"/>
    <lineage>
        <taxon>Eukaryota</taxon>
        <taxon>Metazoa</taxon>
        <taxon>Chordata</taxon>
        <taxon>Craniata</taxon>
        <taxon>Vertebrata</taxon>
        <taxon>Euteleostomi</taxon>
        <taxon>Mammalia</taxon>
        <taxon>Eutheria</taxon>
        <taxon>Euarchontoglires</taxon>
        <taxon>Primates</taxon>
        <taxon>Haplorrhini</taxon>
        <taxon>Catarrhini</taxon>
        <taxon>Hominidae</taxon>
        <taxon>Gorilla</taxon>
    </lineage>
</organism>